<gene>
    <name evidence="2" type="ORF">MRATA1EN1_LOCUS23112</name>
</gene>
<accession>A0ABN8ZJQ7</accession>
<dbReference type="Proteomes" id="UP001176941">
    <property type="component" value="Chromosome 4"/>
</dbReference>
<protein>
    <submittedName>
        <fullName evidence="2">Uncharacterized protein</fullName>
    </submittedName>
</protein>
<evidence type="ECO:0000313" key="2">
    <source>
        <dbReference type="EMBL" id="CAI9174150.1"/>
    </source>
</evidence>
<reference evidence="2" key="1">
    <citation type="submission" date="2023-04" db="EMBL/GenBank/DDBJ databases">
        <authorList>
            <consortium name="ELIXIR-Norway"/>
        </authorList>
    </citation>
    <scope>NUCLEOTIDE SEQUENCE [LARGE SCALE GENOMIC DNA]</scope>
</reference>
<evidence type="ECO:0000313" key="3">
    <source>
        <dbReference type="Proteomes" id="UP001176941"/>
    </source>
</evidence>
<name>A0ABN8ZJQ7_RANTA</name>
<evidence type="ECO:0000256" key="1">
    <source>
        <dbReference type="SAM" id="Phobius"/>
    </source>
</evidence>
<sequence length="119" mass="12843">MQSLCVLGRGHRVAAGPPSVHAPEPLPTLSWLKVMAHPRGCKDNGPPHGCSWLTSVFSVTGITVFLQGMALEHHTDLASSLFFPVFFFFIGVSLLYHAVLVSAAQRCESAMCMHKSPPS</sequence>
<keyword evidence="1" id="KW-1133">Transmembrane helix</keyword>
<keyword evidence="1" id="KW-0472">Membrane</keyword>
<feature type="transmembrane region" description="Helical" evidence="1">
    <location>
        <begin position="49"/>
        <end position="69"/>
    </location>
</feature>
<keyword evidence="1" id="KW-0812">Transmembrane</keyword>
<proteinExistence type="predicted"/>
<dbReference type="EMBL" id="OX459940">
    <property type="protein sequence ID" value="CAI9174150.1"/>
    <property type="molecule type" value="Genomic_DNA"/>
</dbReference>
<keyword evidence="3" id="KW-1185">Reference proteome</keyword>
<organism evidence="2 3">
    <name type="scientific">Rangifer tarandus platyrhynchus</name>
    <name type="common">Svalbard reindeer</name>
    <dbReference type="NCBI Taxonomy" id="3082113"/>
    <lineage>
        <taxon>Eukaryota</taxon>
        <taxon>Metazoa</taxon>
        <taxon>Chordata</taxon>
        <taxon>Craniata</taxon>
        <taxon>Vertebrata</taxon>
        <taxon>Euteleostomi</taxon>
        <taxon>Mammalia</taxon>
        <taxon>Eutheria</taxon>
        <taxon>Laurasiatheria</taxon>
        <taxon>Artiodactyla</taxon>
        <taxon>Ruminantia</taxon>
        <taxon>Pecora</taxon>
        <taxon>Cervidae</taxon>
        <taxon>Odocoileinae</taxon>
        <taxon>Rangifer</taxon>
    </lineage>
</organism>
<feature type="transmembrane region" description="Helical" evidence="1">
    <location>
        <begin position="81"/>
        <end position="104"/>
    </location>
</feature>